<evidence type="ECO:0008006" key="3">
    <source>
        <dbReference type="Google" id="ProtNLM"/>
    </source>
</evidence>
<dbReference type="Proteomes" id="UP000249396">
    <property type="component" value="Unassembled WGS sequence"/>
</dbReference>
<dbReference type="EMBL" id="QJPH01000474">
    <property type="protein sequence ID" value="PZN72808.1"/>
    <property type="molecule type" value="Genomic_DNA"/>
</dbReference>
<accession>A0A2W4QY16</accession>
<organism evidence="1 2">
    <name type="scientific">Candidatus Methylumidiphilus alinenensis</name>
    <dbReference type="NCBI Taxonomy" id="2202197"/>
    <lineage>
        <taxon>Bacteria</taxon>
        <taxon>Pseudomonadati</taxon>
        <taxon>Pseudomonadota</taxon>
        <taxon>Gammaproteobacteria</taxon>
        <taxon>Methylococcales</taxon>
        <taxon>Candidatus Methylumidiphilus</taxon>
    </lineage>
</organism>
<protein>
    <recommendedName>
        <fullName evidence="3">BrnA antitoxin family protein</fullName>
    </recommendedName>
</protein>
<name>A0A2W4QY16_9GAMM</name>
<proteinExistence type="predicted"/>
<dbReference type="AlphaFoldDB" id="A0A2W4QY16"/>
<comment type="caution">
    <text evidence="1">The sequence shown here is derived from an EMBL/GenBank/DDBJ whole genome shotgun (WGS) entry which is preliminary data.</text>
</comment>
<reference evidence="1 2" key="1">
    <citation type="journal article" date="2018" name="Aquat. Microb. Ecol.">
        <title>Gammaproteobacterial methanotrophs dominate.</title>
        <authorList>
            <person name="Rissanen A.J."/>
            <person name="Saarenheimo J."/>
            <person name="Tiirola M."/>
            <person name="Peura S."/>
            <person name="Aalto S.L."/>
            <person name="Karvinen A."/>
            <person name="Nykanen H."/>
        </authorList>
    </citation>
    <scope>NUCLEOTIDE SEQUENCE [LARGE SCALE GENOMIC DNA]</scope>
    <source>
        <strain evidence="1">AMbin10</strain>
    </source>
</reference>
<dbReference type="Pfam" id="PF14384">
    <property type="entry name" value="BrnA_antitoxin"/>
    <property type="match status" value="1"/>
</dbReference>
<dbReference type="InterPro" id="IPR025528">
    <property type="entry name" value="BrnA_antitoxin"/>
</dbReference>
<evidence type="ECO:0000313" key="1">
    <source>
        <dbReference type="EMBL" id="PZN72808.1"/>
    </source>
</evidence>
<sequence length="111" mass="12343">MRLDATSRKFPASLEEWDTIIKEAPGNERPPTPEEETAWDNGVVVKEGGYPAVRSALAENRRSGPAETSNKVLLLVQYSPEVVDYFKSTGDGWQARMDTALKEWVKAHPAV</sequence>
<gene>
    <name evidence="1" type="ORF">DM484_23880</name>
</gene>
<evidence type="ECO:0000313" key="2">
    <source>
        <dbReference type="Proteomes" id="UP000249396"/>
    </source>
</evidence>